<keyword evidence="8 14" id="KW-0249">Electron transport</keyword>
<gene>
    <name evidence="19" type="primary">coxB</name>
    <name evidence="19" type="ORF">GLW05_13860</name>
</gene>
<comment type="function">
    <text evidence="12 15">Subunits I and II form the functional core of the enzyme complex. Electrons originating in cytochrome c are transferred via heme a and Cu(A) to the binuclear center formed by heme a3 and Cu(B).</text>
</comment>
<dbReference type="InterPro" id="IPR036257">
    <property type="entry name" value="Cyt_c_oxidase_su2_TM_sf"/>
</dbReference>
<evidence type="ECO:0000256" key="12">
    <source>
        <dbReference type="ARBA" id="ARBA00024688"/>
    </source>
</evidence>
<dbReference type="EC" id="7.1.1.9" evidence="15"/>
<dbReference type="SUPFAM" id="SSF81464">
    <property type="entry name" value="Cytochrome c oxidase subunit II-like, transmembrane region"/>
    <property type="match status" value="1"/>
</dbReference>
<dbReference type="InterPro" id="IPR011759">
    <property type="entry name" value="Cyt_c_oxidase_su2_TM_dom"/>
</dbReference>
<evidence type="ECO:0000256" key="8">
    <source>
        <dbReference type="ARBA" id="ARBA00022982"/>
    </source>
</evidence>
<dbReference type="GO" id="GO:0005507">
    <property type="term" value="F:copper ion binding"/>
    <property type="evidence" value="ECO:0007669"/>
    <property type="project" value="InterPro"/>
</dbReference>
<dbReference type="GO" id="GO:0016491">
    <property type="term" value="F:oxidoreductase activity"/>
    <property type="evidence" value="ECO:0007669"/>
    <property type="project" value="UniProtKB-KW"/>
</dbReference>
<dbReference type="PROSITE" id="PS51257">
    <property type="entry name" value="PROKAR_LIPOPROTEIN"/>
    <property type="match status" value="1"/>
</dbReference>
<dbReference type="GO" id="GO:0042773">
    <property type="term" value="P:ATP synthesis coupled electron transport"/>
    <property type="evidence" value="ECO:0007669"/>
    <property type="project" value="TreeGrafter"/>
</dbReference>
<evidence type="ECO:0000256" key="11">
    <source>
        <dbReference type="ARBA" id="ARBA00023136"/>
    </source>
</evidence>
<evidence type="ECO:0000256" key="2">
    <source>
        <dbReference type="ARBA" id="ARBA00007866"/>
    </source>
</evidence>
<dbReference type="PROSITE" id="PS50999">
    <property type="entry name" value="COX2_TM"/>
    <property type="match status" value="1"/>
</dbReference>
<evidence type="ECO:0000256" key="16">
    <source>
        <dbReference type="SAM" id="Phobius"/>
    </source>
</evidence>
<evidence type="ECO:0000256" key="7">
    <source>
        <dbReference type="ARBA" id="ARBA00022967"/>
    </source>
</evidence>
<feature type="domain" description="Cytochrome oxidase subunit II copper A binding" evidence="17">
    <location>
        <begin position="117"/>
        <end position="228"/>
    </location>
</feature>
<feature type="domain" description="Cytochrome oxidase subunit II transmembrane region profile" evidence="18">
    <location>
        <begin position="14"/>
        <end position="112"/>
    </location>
</feature>
<evidence type="ECO:0000256" key="14">
    <source>
        <dbReference type="RuleBase" id="RU000456"/>
    </source>
</evidence>
<organism evidence="19 20">
    <name type="scientific">Pontibacillus yanchengensis</name>
    <dbReference type="NCBI Taxonomy" id="462910"/>
    <lineage>
        <taxon>Bacteria</taxon>
        <taxon>Bacillati</taxon>
        <taxon>Bacillota</taxon>
        <taxon>Bacilli</taxon>
        <taxon>Bacillales</taxon>
        <taxon>Bacillaceae</taxon>
        <taxon>Pontibacillus</taxon>
    </lineage>
</organism>
<sequence>MKKLSFLFSCLVLFLSGCSMRVFNPISETARDQSFLILFSFFLMMIVLVVVFVMFARFMWKYRETEENKHTIPEDEEGNKAFELTWTILPIILLIVLAVPTVRMTYDMSAEVTSNPANAVHIEVTAQQFSWTFTYEGGVQTINNVTLPKDRPVVFHLNSKDVIHSFWIPRLGGKRDVMPGENRRLIVTPEETGTYQGKCAEFCGVDHAKMRFTTEVKSQQAYQQWLNEEKKEME</sequence>
<evidence type="ECO:0000313" key="20">
    <source>
        <dbReference type="Proteomes" id="UP000468638"/>
    </source>
</evidence>
<evidence type="ECO:0000256" key="10">
    <source>
        <dbReference type="ARBA" id="ARBA00023008"/>
    </source>
</evidence>
<keyword evidence="11 16" id="KW-0472">Membrane</keyword>
<reference evidence="19 20" key="1">
    <citation type="submission" date="2019-11" db="EMBL/GenBank/DDBJ databases">
        <title>Genome sequences of 17 halophilic strains isolated from different environments.</title>
        <authorList>
            <person name="Furrow R.E."/>
        </authorList>
    </citation>
    <scope>NUCLEOTIDE SEQUENCE [LARGE SCALE GENOMIC DNA]</scope>
    <source>
        <strain evidence="19 20">22514_16_FS</strain>
    </source>
</reference>
<keyword evidence="10 15" id="KW-0186">Copper</keyword>
<evidence type="ECO:0000256" key="6">
    <source>
        <dbReference type="ARBA" id="ARBA00022723"/>
    </source>
</evidence>
<keyword evidence="6 15" id="KW-0479">Metal-binding</keyword>
<keyword evidence="4 14" id="KW-0679">Respiratory chain</keyword>
<dbReference type="RefSeq" id="WP_160849333.1">
    <property type="nucleotide sequence ID" value="NZ_WMEQ01000010.1"/>
</dbReference>
<evidence type="ECO:0000256" key="3">
    <source>
        <dbReference type="ARBA" id="ARBA00022448"/>
    </source>
</evidence>
<evidence type="ECO:0000256" key="13">
    <source>
        <dbReference type="ARBA" id="ARBA00047816"/>
    </source>
</evidence>
<accession>A0A6I4ZX49</accession>
<keyword evidence="3 14" id="KW-0813">Transport</keyword>
<dbReference type="PANTHER" id="PTHR22888:SF18">
    <property type="entry name" value="CYTOCHROME BO(3) UBIQUINOL OXIDASE SUBUNIT 2"/>
    <property type="match status" value="1"/>
</dbReference>
<dbReference type="NCBIfam" id="TIGR02866">
    <property type="entry name" value="CoxB"/>
    <property type="match status" value="1"/>
</dbReference>
<evidence type="ECO:0000256" key="15">
    <source>
        <dbReference type="RuleBase" id="RU004024"/>
    </source>
</evidence>
<dbReference type="PROSITE" id="PS50857">
    <property type="entry name" value="COX2_CUA"/>
    <property type="match status" value="1"/>
</dbReference>
<evidence type="ECO:0000256" key="1">
    <source>
        <dbReference type="ARBA" id="ARBA00004141"/>
    </source>
</evidence>
<comment type="catalytic activity">
    <reaction evidence="13 15">
        <text>4 Fe(II)-[cytochrome c] + O2 + 8 H(+)(in) = 4 Fe(III)-[cytochrome c] + 2 H2O + 4 H(+)(out)</text>
        <dbReference type="Rhea" id="RHEA:11436"/>
        <dbReference type="Rhea" id="RHEA-COMP:10350"/>
        <dbReference type="Rhea" id="RHEA-COMP:14399"/>
        <dbReference type="ChEBI" id="CHEBI:15377"/>
        <dbReference type="ChEBI" id="CHEBI:15378"/>
        <dbReference type="ChEBI" id="CHEBI:15379"/>
        <dbReference type="ChEBI" id="CHEBI:29033"/>
        <dbReference type="ChEBI" id="CHEBI:29034"/>
        <dbReference type="EC" id="7.1.1.9"/>
    </reaction>
</comment>
<feature type="transmembrane region" description="Helical" evidence="16">
    <location>
        <begin position="36"/>
        <end position="60"/>
    </location>
</feature>
<keyword evidence="9 16" id="KW-1133">Transmembrane helix</keyword>
<dbReference type="PRINTS" id="PR01166">
    <property type="entry name" value="CYCOXIDASEII"/>
</dbReference>
<evidence type="ECO:0000313" key="19">
    <source>
        <dbReference type="EMBL" id="MYL34678.1"/>
    </source>
</evidence>
<evidence type="ECO:0000259" key="18">
    <source>
        <dbReference type="PROSITE" id="PS50999"/>
    </source>
</evidence>
<dbReference type="Pfam" id="PF02790">
    <property type="entry name" value="COX2_TM"/>
    <property type="match status" value="1"/>
</dbReference>
<evidence type="ECO:0000256" key="9">
    <source>
        <dbReference type="ARBA" id="ARBA00022989"/>
    </source>
</evidence>
<comment type="similarity">
    <text evidence="2 14">Belongs to the cytochrome c oxidase subunit 2 family.</text>
</comment>
<evidence type="ECO:0000256" key="4">
    <source>
        <dbReference type="ARBA" id="ARBA00022660"/>
    </source>
</evidence>
<proteinExistence type="inferred from homology"/>
<keyword evidence="5 14" id="KW-0812">Transmembrane</keyword>
<dbReference type="InterPro" id="IPR002429">
    <property type="entry name" value="CcO_II-like_C"/>
</dbReference>
<dbReference type="InterPro" id="IPR008972">
    <property type="entry name" value="Cupredoxin"/>
</dbReference>
<keyword evidence="7" id="KW-1278">Translocase</keyword>
<protein>
    <recommendedName>
        <fullName evidence="15">Cytochrome c oxidase subunit 2</fullName>
        <ecNumber evidence="15">7.1.1.9</ecNumber>
    </recommendedName>
</protein>
<dbReference type="AlphaFoldDB" id="A0A6I4ZX49"/>
<dbReference type="EMBL" id="WMEQ01000010">
    <property type="protein sequence ID" value="MYL34678.1"/>
    <property type="molecule type" value="Genomic_DNA"/>
</dbReference>
<evidence type="ECO:0000256" key="5">
    <source>
        <dbReference type="ARBA" id="ARBA00022692"/>
    </source>
</evidence>
<dbReference type="SUPFAM" id="SSF49503">
    <property type="entry name" value="Cupredoxins"/>
    <property type="match status" value="1"/>
</dbReference>
<comment type="caution">
    <text evidence="19">The sequence shown here is derived from an EMBL/GenBank/DDBJ whole genome shotgun (WGS) entry which is preliminary data.</text>
</comment>
<keyword evidence="19" id="KW-0560">Oxidoreductase</keyword>
<dbReference type="PROSITE" id="PS00078">
    <property type="entry name" value="COX2"/>
    <property type="match status" value="1"/>
</dbReference>
<dbReference type="InterPro" id="IPR001505">
    <property type="entry name" value="Copper_CuA"/>
</dbReference>
<comment type="cofactor">
    <cofactor evidence="15">
        <name>Cu cation</name>
        <dbReference type="ChEBI" id="CHEBI:23378"/>
    </cofactor>
    <text evidence="15">Binds a copper A center.</text>
</comment>
<dbReference type="GO" id="GO:0005886">
    <property type="term" value="C:plasma membrane"/>
    <property type="evidence" value="ECO:0007669"/>
    <property type="project" value="UniProtKB-SubCell"/>
</dbReference>
<dbReference type="Gene3D" id="2.60.40.420">
    <property type="entry name" value="Cupredoxins - blue copper proteins"/>
    <property type="match status" value="1"/>
</dbReference>
<dbReference type="InterPro" id="IPR045187">
    <property type="entry name" value="CcO_II"/>
</dbReference>
<evidence type="ECO:0000259" key="17">
    <source>
        <dbReference type="PROSITE" id="PS50857"/>
    </source>
</evidence>
<dbReference type="PANTHER" id="PTHR22888">
    <property type="entry name" value="CYTOCHROME C OXIDASE, SUBUNIT II"/>
    <property type="match status" value="1"/>
</dbReference>
<dbReference type="Proteomes" id="UP000468638">
    <property type="component" value="Unassembled WGS sequence"/>
</dbReference>
<dbReference type="InterPro" id="IPR014222">
    <property type="entry name" value="Cyt_c_oxidase_su2"/>
</dbReference>
<name>A0A6I4ZX49_9BACI</name>
<dbReference type="Pfam" id="PF00116">
    <property type="entry name" value="COX2"/>
    <property type="match status" value="1"/>
</dbReference>
<dbReference type="GO" id="GO:0004129">
    <property type="term" value="F:cytochrome-c oxidase activity"/>
    <property type="evidence" value="ECO:0007669"/>
    <property type="project" value="UniProtKB-EC"/>
</dbReference>
<dbReference type="Gene3D" id="1.10.287.90">
    <property type="match status" value="1"/>
</dbReference>
<feature type="transmembrane region" description="Helical" evidence="16">
    <location>
        <begin position="81"/>
        <end position="99"/>
    </location>
</feature>
<comment type="subcellular location">
    <subcellularLocation>
        <location evidence="14">Cell membrane</location>
        <topology evidence="14">Multi-pass membrane protein</topology>
    </subcellularLocation>
    <subcellularLocation>
        <location evidence="1">Membrane</location>
        <topology evidence="1">Multi-pass membrane protein</topology>
    </subcellularLocation>
</comment>